<feature type="signal peptide" evidence="2">
    <location>
        <begin position="1"/>
        <end position="18"/>
    </location>
</feature>
<proteinExistence type="predicted"/>
<feature type="region of interest" description="Disordered" evidence="1">
    <location>
        <begin position="98"/>
        <end position="120"/>
    </location>
</feature>
<dbReference type="PANTHER" id="PTHR33706:SF1">
    <property type="entry name" value="TPR REPEAT PROTEIN"/>
    <property type="match status" value="1"/>
</dbReference>
<dbReference type="eggNOG" id="COG2849">
    <property type="taxonomic scope" value="Bacteria"/>
</dbReference>
<dbReference type="PANTHER" id="PTHR33706">
    <property type="entry name" value="MORN VARIANT REPEAT PROTEIN"/>
    <property type="match status" value="1"/>
</dbReference>
<organism evidence="3 4">
    <name type="scientific">Martelella mediterranea DSM 17316</name>
    <dbReference type="NCBI Taxonomy" id="1122214"/>
    <lineage>
        <taxon>Bacteria</taxon>
        <taxon>Pseudomonadati</taxon>
        <taxon>Pseudomonadota</taxon>
        <taxon>Alphaproteobacteria</taxon>
        <taxon>Hyphomicrobiales</taxon>
        <taxon>Aurantimonadaceae</taxon>
        <taxon>Martelella</taxon>
    </lineage>
</organism>
<dbReference type="OrthoDB" id="7592649at2"/>
<evidence type="ECO:0000256" key="2">
    <source>
        <dbReference type="SAM" id="SignalP"/>
    </source>
</evidence>
<dbReference type="RefSeq" id="WP_018066819.1">
    <property type="nucleotide sequence ID" value="NZ_AQWH01000028.1"/>
</dbReference>
<reference evidence="3 4" key="1">
    <citation type="submission" date="2017-03" db="EMBL/GenBank/DDBJ databases">
        <title>Foreign affairs: Plasmid Transfer between Roseobacters and Rhizobia.</title>
        <authorList>
            <person name="Bartling P."/>
            <person name="Bunk B."/>
            <person name="Overmann J."/>
            <person name="Brinkmann H."/>
            <person name="Petersen J."/>
        </authorList>
    </citation>
    <scope>NUCLEOTIDE SEQUENCE [LARGE SCALE GENOMIC DNA]</scope>
    <source>
        <strain evidence="3 4">MACL11</strain>
        <plasmid evidence="4">Plasmid pmm593</plasmid>
    </source>
</reference>
<dbReference type="AlphaFoldDB" id="A0A1U9Z903"/>
<evidence type="ECO:0000256" key="1">
    <source>
        <dbReference type="SAM" id="MobiDB-lite"/>
    </source>
</evidence>
<dbReference type="KEGG" id="mmed:Mame_04844"/>
<protein>
    <submittedName>
        <fullName evidence="3">MORN repeat variant</fullName>
    </submittedName>
</protein>
<keyword evidence="4" id="KW-1185">Reference proteome</keyword>
<dbReference type="InterPro" id="IPR011652">
    <property type="entry name" value="MORN_2"/>
</dbReference>
<dbReference type="Pfam" id="PF07661">
    <property type="entry name" value="MORN_2"/>
    <property type="match status" value="4"/>
</dbReference>
<dbReference type="Proteomes" id="UP000191135">
    <property type="component" value="Plasmid pMM593"/>
</dbReference>
<geneLocation type="plasmid" evidence="4">
    <name>pmm593</name>
</geneLocation>
<sequence precursor="true">MKTALALLLALAAGAAHAANVDENLAPSPDGAYSYTPPEKAKDGVYIIDIYDEDDDRYARVWNTAPTLDEGRKVGKIETFYPGSGYLKTRVPLNEDGRRDGEMVTFDEDGNVVGRTPYDDGSKNGTEVRYWADGKTQRETTWKDGVLNGPWRLYYQDGTLSAENNHVDGHIDGVERKYHENGKLAAEIHWSMSRRDGPYRDYDKDGNLIEEGHYVDGAADGVVTEYWPSGARRAERHYDMGTPTGSAKRWSESGELVAQTDYAEDGNALRNRKWKDGALIWLEEPVQIEGRGEGQKTVEHYGNFTETEIKADGYLLFTKYLNDQLLDRTELVDGEYRGLFVSTTEIDQITTRVHYVDGKEDGLYTRAWRGREWDRGYYDHGKRVGDWRRTEHSSDVIHETYNDDGKLTGAQRTYRMNGELKRLATYDAGVLNGPYKELDGDRMIAGGRYVDGEKHGEWLEQVPYRDETRQGRYDHGIQEGRWTTFDGNGYRIAVTSFSNGMKDGPRYILAENGALEEVQMWKDDKRDGTTTYYDADGPMSRQLWRDGRLQGDAVPARDAR</sequence>
<keyword evidence="3" id="KW-0614">Plasmid</keyword>
<accession>A0A1U9Z903</accession>
<evidence type="ECO:0000313" key="3">
    <source>
        <dbReference type="EMBL" id="AQZ54136.1"/>
    </source>
</evidence>
<dbReference type="EMBL" id="CP020331">
    <property type="protein sequence ID" value="AQZ54136.1"/>
    <property type="molecule type" value="Genomic_DNA"/>
</dbReference>
<dbReference type="SUPFAM" id="SSF82185">
    <property type="entry name" value="Histone H3 K4-specific methyltransferase SET7/9 N-terminal domain"/>
    <property type="match status" value="3"/>
</dbReference>
<feature type="chain" id="PRO_5010700005" evidence="2">
    <location>
        <begin position="19"/>
        <end position="560"/>
    </location>
</feature>
<dbReference type="Gene3D" id="2.20.110.10">
    <property type="entry name" value="Histone H3 K4-specific methyltransferase SET7/9 N-terminal domain"/>
    <property type="match status" value="1"/>
</dbReference>
<evidence type="ECO:0000313" key="4">
    <source>
        <dbReference type="Proteomes" id="UP000191135"/>
    </source>
</evidence>
<name>A0A1U9Z903_9HYPH</name>
<gene>
    <name evidence="3" type="ORF">Mame_04844</name>
</gene>
<dbReference type="Gene3D" id="3.90.930.1">
    <property type="match status" value="3"/>
</dbReference>
<keyword evidence="2" id="KW-0732">Signal</keyword>